<accession>A0A9R1WE73</accession>
<keyword evidence="2" id="KW-1185">Reference proteome</keyword>
<comment type="caution">
    <text evidence="1">The sequence shown here is derived from an EMBL/GenBank/DDBJ whole genome shotgun (WGS) entry which is preliminary data.</text>
</comment>
<organism evidence="1 2">
    <name type="scientific">Lactuca sativa</name>
    <name type="common">Garden lettuce</name>
    <dbReference type="NCBI Taxonomy" id="4236"/>
    <lineage>
        <taxon>Eukaryota</taxon>
        <taxon>Viridiplantae</taxon>
        <taxon>Streptophyta</taxon>
        <taxon>Embryophyta</taxon>
        <taxon>Tracheophyta</taxon>
        <taxon>Spermatophyta</taxon>
        <taxon>Magnoliopsida</taxon>
        <taxon>eudicotyledons</taxon>
        <taxon>Gunneridae</taxon>
        <taxon>Pentapetalae</taxon>
        <taxon>asterids</taxon>
        <taxon>campanulids</taxon>
        <taxon>Asterales</taxon>
        <taxon>Asteraceae</taxon>
        <taxon>Cichorioideae</taxon>
        <taxon>Cichorieae</taxon>
        <taxon>Lactucinae</taxon>
        <taxon>Lactuca</taxon>
    </lineage>
</organism>
<sequence length="145" mass="17335">MKEIRSIFHPYITRIQNVMGDGIVWLFIRHKLYDELLTSYEYYSRVFIGYDGVLDSLSFFMIVRTTQLEHYMLMPKTHILIAKSFVGTVTFFPLWRGPSEFQNHCVFTFALIYNNHYVMVQLEGEYLMPLISTLWIRRKDLSTTE</sequence>
<dbReference type="AlphaFoldDB" id="A0A9R1WE73"/>
<gene>
    <name evidence="1" type="ORF">LSAT_V11C100025560</name>
</gene>
<dbReference type="EMBL" id="NBSK02000001">
    <property type="protein sequence ID" value="KAJ0225097.1"/>
    <property type="molecule type" value="Genomic_DNA"/>
</dbReference>
<proteinExistence type="predicted"/>
<evidence type="ECO:0000313" key="1">
    <source>
        <dbReference type="EMBL" id="KAJ0225097.1"/>
    </source>
</evidence>
<evidence type="ECO:0000313" key="2">
    <source>
        <dbReference type="Proteomes" id="UP000235145"/>
    </source>
</evidence>
<reference evidence="1 2" key="1">
    <citation type="journal article" date="2017" name="Nat. Commun.">
        <title>Genome assembly with in vitro proximity ligation data and whole-genome triplication in lettuce.</title>
        <authorList>
            <person name="Reyes-Chin-Wo S."/>
            <person name="Wang Z."/>
            <person name="Yang X."/>
            <person name="Kozik A."/>
            <person name="Arikit S."/>
            <person name="Song C."/>
            <person name="Xia L."/>
            <person name="Froenicke L."/>
            <person name="Lavelle D.O."/>
            <person name="Truco M.J."/>
            <person name="Xia R."/>
            <person name="Zhu S."/>
            <person name="Xu C."/>
            <person name="Xu H."/>
            <person name="Xu X."/>
            <person name="Cox K."/>
            <person name="Korf I."/>
            <person name="Meyers B.C."/>
            <person name="Michelmore R.W."/>
        </authorList>
    </citation>
    <scope>NUCLEOTIDE SEQUENCE [LARGE SCALE GENOMIC DNA]</scope>
    <source>
        <strain evidence="2">cv. Salinas</strain>
        <tissue evidence="1">Seedlings</tissue>
    </source>
</reference>
<dbReference type="Proteomes" id="UP000235145">
    <property type="component" value="Unassembled WGS sequence"/>
</dbReference>
<protein>
    <submittedName>
        <fullName evidence="1">Uncharacterized protein</fullName>
    </submittedName>
</protein>
<name>A0A9R1WE73_LACSA</name>